<evidence type="ECO:0000256" key="4">
    <source>
        <dbReference type="ARBA" id="ARBA00023136"/>
    </source>
</evidence>
<dbReference type="Proteomes" id="UP000184509">
    <property type="component" value="Unassembled WGS sequence"/>
</dbReference>
<dbReference type="Pfam" id="PF04357">
    <property type="entry name" value="TamB"/>
    <property type="match status" value="1"/>
</dbReference>
<evidence type="ECO:0000313" key="8">
    <source>
        <dbReference type="Proteomes" id="UP000184509"/>
    </source>
</evidence>
<keyword evidence="2" id="KW-0812">Transmembrane</keyword>
<dbReference type="EMBL" id="FQTV01000001">
    <property type="protein sequence ID" value="SHE32224.1"/>
    <property type="molecule type" value="Genomic_DNA"/>
</dbReference>
<dbReference type="GO" id="GO:0005886">
    <property type="term" value="C:plasma membrane"/>
    <property type="evidence" value="ECO:0007669"/>
    <property type="project" value="InterPro"/>
</dbReference>
<accession>A0A1M4SIX6</accession>
<dbReference type="InterPro" id="IPR052894">
    <property type="entry name" value="AsmA-related"/>
</dbReference>
<gene>
    <name evidence="7" type="ORF">SAMN05444405_101115</name>
</gene>
<evidence type="ECO:0000256" key="3">
    <source>
        <dbReference type="ARBA" id="ARBA00022989"/>
    </source>
</evidence>
<evidence type="ECO:0000313" key="7">
    <source>
        <dbReference type="EMBL" id="SHE32224.1"/>
    </source>
</evidence>
<evidence type="ECO:0000256" key="2">
    <source>
        <dbReference type="ARBA" id="ARBA00022692"/>
    </source>
</evidence>
<feature type="domain" description="Translocation and assembly module TamB C-terminal" evidence="6">
    <location>
        <begin position="1007"/>
        <end position="1447"/>
    </location>
</feature>
<name>A0A1M4SIX6_9BACE</name>
<dbReference type="GO" id="GO:0090313">
    <property type="term" value="P:regulation of protein targeting to membrane"/>
    <property type="evidence" value="ECO:0007669"/>
    <property type="project" value="TreeGrafter"/>
</dbReference>
<evidence type="ECO:0000256" key="1">
    <source>
        <dbReference type="ARBA" id="ARBA00004167"/>
    </source>
</evidence>
<feature type="region of interest" description="Disordered" evidence="5">
    <location>
        <begin position="1461"/>
        <end position="1490"/>
    </location>
</feature>
<dbReference type="GO" id="GO:0009306">
    <property type="term" value="P:protein secretion"/>
    <property type="evidence" value="ECO:0007669"/>
    <property type="project" value="InterPro"/>
</dbReference>
<evidence type="ECO:0000256" key="5">
    <source>
        <dbReference type="SAM" id="MobiDB-lite"/>
    </source>
</evidence>
<evidence type="ECO:0000259" key="6">
    <source>
        <dbReference type="Pfam" id="PF04357"/>
    </source>
</evidence>
<sequence length="1490" mass="167088">MVIGIYLGIIVLLNIPYIQHKMAIIATEELENILHTELSIGRIDIGLMNRIIIDDVLLKDQSKKEMLKVARLSAKFEIMPLFKGKITIRSVQLFGFNIHLNKKTPKDNLNCKFVFDAFASKDTTKKESKLDLRINSILVRRGTFYYDIFSEPQNPGKFNAKHIKLTNILANISLKALSKDSVNASIKRLSLNEQSGFELKKLSLKIAGNSKAAKIENFAIVLPQSNIKLAPINISFEDPKAFKNFTDEVSIFTRILPSSITLHDISPFVPALKNFRDKINLEMKIDGTVNQFAVSDLKIRANDDLQILAGATFQDLTHPSDAYFLGDIKKLVINRAGMDFLVRNLVKNFSGTPDVLKRLGNMSFRGEVSGYFNDLVTYGTFNTGLGIVKTDIKFSSDKSKGSYNYSGVIKTNEFNLGRLLDNEDKFGKTSLNLDIKGNYIKGLKPTVSMKGLIALLEYNGYEYKNIKLDGLYKNGGFDGKAAMNDDNGNVFINGRFNLSQKVPTFNLHADIQNVRPNNLHLTNKYKDAEFSLSVDANFTGHSIDDMIGEINVDSFAFVSPEKNYFMSNLNIAAKRINGKKSLELNSEFIKAKVEGNYSYQTIPVSIMKTVERYIPSLLTVNKKYKEPHNDFNFDIQIYNTDILQTVFDIPLNVYKHSSIKGYFNDNDRKLKIDGYFPGIQYKNNYIESGIILCENAEDQFKCQVRASKRMKNSTVNFALVALAQNDKVHTAINWGNNAAQTYSGNFSAITNFFKTAGEKPILQAKIDIQPTEVILNDTVWNIHPSHIELDSGRVYVDNFLFKHKDQYLRINGKATRNANDTVKVELKDIGIGYIFQLVNLKSVDLNGKATGMAYASGVMKNPELNTDLFVKDFSFNKGVIGDMNIHGEWDNKSNNGVLVEAKIQEPNLSETNVKGYISPQKKGLDLHFDAHNTNVAFLQEYLKSIASNIKGRASGNVRLFGLFNALNLEGNVFADASFKVNILNANYAFKDSVKITPTEFSGKNIKIHDLEGHNGTATVSVHHEHFKNMNYSLQVDVNNMLAYNTKETPDLPFYGTVYGTGSASLVGDSNGINIDVAMKTNRNTNFVYMLATTTSAVNNQFVTFVDKTPKRKIEEDSTVVADYFLQNMVKEAATSSSDVHLNMSIDATPDATMKIIVDPIANDYIIGKGSGNIRMEYYNKGDIKMFGNYTIDHGTYKFSLQEIIRKDFTINSGSTITFNGDPLNANLDLKAKYTVNSVSLSDLGSEVPEDLKKSNVKVNCLMDISGNMLHPTVKLGIELPNESEEKQRIVQNVISTEDQINMQTLYLLGIGKFYTPDYATVSQNSNAMTSVLSSTLSGQLNNMLSQVINSSNWNIGVNGSTGTNGWTDMEFEGMLSGQLLNNRLLINGNFGYRDNPTVTTNFVGNFDLEYLLTNEIRMKAYNQSNDRYYTRTTLNTQGLGIMYKKDFDTWNDLLPWNRKKKKSTVLPNDSIPPEPQPKAVPKSKEKRERE</sequence>
<keyword evidence="4" id="KW-0472">Membrane</keyword>
<keyword evidence="3" id="KW-1133">Transmembrane helix</keyword>
<dbReference type="PANTHER" id="PTHR30441">
    <property type="entry name" value="DUF748 DOMAIN-CONTAINING PROTEIN"/>
    <property type="match status" value="1"/>
</dbReference>
<proteinExistence type="predicted"/>
<dbReference type="InterPro" id="IPR007452">
    <property type="entry name" value="TamB_C"/>
</dbReference>
<comment type="subcellular location">
    <subcellularLocation>
        <location evidence="1">Membrane</location>
        <topology evidence="1">Single-pass membrane protein</topology>
    </subcellularLocation>
</comment>
<keyword evidence="8" id="KW-1185">Reference proteome</keyword>
<reference evidence="7 8" key="1">
    <citation type="submission" date="2016-11" db="EMBL/GenBank/DDBJ databases">
        <authorList>
            <person name="Jaros S."/>
            <person name="Januszkiewicz K."/>
            <person name="Wedrychowicz H."/>
        </authorList>
    </citation>
    <scope>NUCLEOTIDE SEQUENCE [LARGE SCALE GENOMIC DNA]</scope>
    <source>
        <strain evidence="7 8">DSM 26991</strain>
    </source>
</reference>
<dbReference type="STRING" id="1297750.SAMN05444405_101115"/>
<dbReference type="PANTHER" id="PTHR30441:SF8">
    <property type="entry name" value="DUF748 DOMAIN-CONTAINING PROTEIN"/>
    <property type="match status" value="1"/>
</dbReference>
<protein>
    <recommendedName>
        <fullName evidence="6">Translocation and assembly module TamB C-terminal domain-containing protein</fullName>
    </recommendedName>
</protein>
<organism evidence="7 8">
    <name type="scientific">Bacteroides luti</name>
    <dbReference type="NCBI Taxonomy" id="1297750"/>
    <lineage>
        <taxon>Bacteria</taxon>
        <taxon>Pseudomonadati</taxon>
        <taxon>Bacteroidota</taxon>
        <taxon>Bacteroidia</taxon>
        <taxon>Bacteroidales</taxon>
        <taxon>Bacteroidaceae</taxon>
        <taxon>Bacteroides</taxon>
    </lineage>
</organism>